<evidence type="ECO:0000313" key="1">
    <source>
        <dbReference type="EMBL" id="EJF52891.1"/>
    </source>
</evidence>
<organism evidence="1 2">
    <name type="scientific">Saprospira grandis DSM 2844</name>
    <dbReference type="NCBI Taxonomy" id="694433"/>
    <lineage>
        <taxon>Bacteria</taxon>
        <taxon>Pseudomonadati</taxon>
        <taxon>Bacteroidota</taxon>
        <taxon>Saprospiria</taxon>
        <taxon>Saprospirales</taxon>
        <taxon>Saprospiraceae</taxon>
        <taxon>Saprospira</taxon>
    </lineage>
</organism>
<gene>
    <name evidence="1" type="ORF">SapgrDRAFT_1167</name>
</gene>
<dbReference type="Proteomes" id="UP000005113">
    <property type="component" value="Unassembled WGS sequence"/>
</dbReference>
<dbReference type="EMBL" id="JH719942">
    <property type="protein sequence ID" value="EJF52891.1"/>
    <property type="molecule type" value="Genomic_DNA"/>
</dbReference>
<evidence type="ECO:0000313" key="2">
    <source>
        <dbReference type="Proteomes" id="UP000005113"/>
    </source>
</evidence>
<dbReference type="HOGENOM" id="CLU_1342465_0_0_10"/>
<name>J0XV78_9BACT</name>
<protein>
    <submittedName>
        <fullName evidence="1">Uncharacterized protein</fullName>
    </submittedName>
</protein>
<dbReference type="AlphaFoldDB" id="J0XV78"/>
<dbReference type="RefSeq" id="WP_002658170.1">
    <property type="nucleotide sequence ID" value="NZ_JH719942.1"/>
</dbReference>
<reference evidence="2" key="1">
    <citation type="journal article" date="2012" name="Stand. Genomic Sci.">
        <title>Permanent draft genome sequence of the gliding predator Saprospira grandis strain Sa g1 (= HR1).</title>
        <authorList>
            <person name="Mavromatis K."/>
            <person name="Chertkov O."/>
            <person name="Lapidus A."/>
            <person name="Nolan M."/>
            <person name="Lucas S."/>
            <person name="Tice H."/>
            <person name="Del Rio T.G."/>
            <person name="Cheng J.F."/>
            <person name="Han C."/>
            <person name="Tapia R."/>
            <person name="Bruce D."/>
            <person name="Goodwin L.A."/>
            <person name="Pitluck S."/>
            <person name="Huntemann M."/>
            <person name="Liolios K."/>
            <person name="Pagani I."/>
            <person name="Ivanova N."/>
            <person name="Mikhailova N."/>
            <person name="Pati A."/>
            <person name="Chen A."/>
            <person name="Palaniappan K."/>
            <person name="Land M."/>
            <person name="Brambilla E.M."/>
            <person name="Rohde M."/>
            <person name="Spring S."/>
            <person name="Goker M."/>
            <person name="Detter J.C."/>
            <person name="Bristow J."/>
            <person name="Eisen J.A."/>
            <person name="Markowitz V."/>
            <person name="Hugenholtz P."/>
            <person name="Kyrpides N.C."/>
            <person name="Klenk H.P."/>
            <person name="Woyke T."/>
        </authorList>
    </citation>
    <scope>NUCLEOTIDE SEQUENCE [LARGE SCALE GENOMIC DNA]</scope>
    <source>
        <strain evidence="2">DSM 2844</strain>
    </source>
</reference>
<sequence length="204" mass="23683">MLLFALLASLLLVGLGSYFLLAHWNKRQEKAMQIQWQFLLDEYALQSLSAEEDEAFFRLAAKGQLAGFPLYMEQYSRSSNKADSYQFFAELELPQTAPKTYLGQETLLSQIQAELGWIDIQIGEAKLDEQFLLRSENEAFVHQLLDEELIHQLLRLERQWKGHFEWEANKLRFEASAILLDAEDLKWAKAMLNLLTLLAKKTIK</sequence>
<proteinExistence type="predicted"/>
<accession>J0XV78</accession>
<dbReference type="OrthoDB" id="9827498at2"/>